<comment type="caution">
    <text evidence="2">The sequence shown here is derived from an EMBL/GenBank/DDBJ whole genome shotgun (WGS) entry which is preliminary data.</text>
</comment>
<dbReference type="GO" id="GO:0071897">
    <property type="term" value="P:DNA biosynthetic process"/>
    <property type="evidence" value="ECO:0007669"/>
    <property type="project" value="UniProtKB-ARBA"/>
</dbReference>
<dbReference type="PaxDb" id="67767-A0A0J7K9Z2"/>
<evidence type="ECO:0000259" key="1">
    <source>
        <dbReference type="Pfam" id="PF07727"/>
    </source>
</evidence>
<reference evidence="2 3" key="1">
    <citation type="submission" date="2015-04" db="EMBL/GenBank/DDBJ databases">
        <title>Lasius niger genome sequencing.</title>
        <authorList>
            <person name="Konorov E.A."/>
            <person name="Nikitin M.A."/>
            <person name="Kirill M.V."/>
            <person name="Chang P."/>
        </authorList>
    </citation>
    <scope>NUCLEOTIDE SEQUENCE [LARGE SCALE GENOMIC DNA]</scope>
    <source>
        <tissue evidence="2">Whole</tissue>
    </source>
</reference>
<dbReference type="Proteomes" id="UP000036403">
    <property type="component" value="Unassembled WGS sequence"/>
</dbReference>
<dbReference type="EMBL" id="LBMM01010759">
    <property type="protein sequence ID" value="KMQ87258.1"/>
    <property type="molecule type" value="Genomic_DNA"/>
</dbReference>
<gene>
    <name evidence="2" type="ORF">RF55_13504</name>
</gene>
<dbReference type="InterPro" id="IPR013103">
    <property type="entry name" value="RVT_2"/>
</dbReference>
<feature type="domain" description="Reverse transcriptase Ty1/copia-type" evidence="1">
    <location>
        <begin position="121"/>
        <end position="233"/>
    </location>
</feature>
<dbReference type="PANTHER" id="PTHR11439">
    <property type="entry name" value="GAG-POL-RELATED RETROTRANSPOSON"/>
    <property type="match status" value="1"/>
</dbReference>
<dbReference type="InterPro" id="IPR043502">
    <property type="entry name" value="DNA/RNA_pol_sf"/>
</dbReference>
<evidence type="ECO:0000313" key="2">
    <source>
        <dbReference type="EMBL" id="KMQ87258.1"/>
    </source>
</evidence>
<sequence>MRLSKNLPKFLWAETVNMAVYILNRPRPSQVQDKTPYELITGKSVHVKNLRVFGTPCFVHVSNIEEYRIWLKSSNQIIRRLIELMLAEIDEPKSFSQAVNSSNKQHWKKAMEEEIASLKENSTWSLVELPAGCKAISNRWIYRVKRNAEGEISRYKARLVVRGFSQREGIDFNETFSPVARFDTIRTVLSIAANEGLELAQFDVKTAFLNGVIEENIYMDQPEGFEDDTDRQSVAGMFHRISGNEKLIVVLYVDDGLIAATSKAIICELLSNLEDKFRITVESFGSFLNMLTSRQDDGSIFISQKAYAESVLKRFNMEDANPVSTAIEKCQLMEEADEELTDVPYREAVGCLMYLAVATRLDIAYAVNYASQFLEKPGQQHWAIIKQIFKYIKGTIGLEIRYSAAWKTGVLEAYSDAGYASDTTTRKSISGIVLKYSGEAIVWASRRQDCVSLSTTEAEYIASSEAAKDIVWLTHLFNEISPLKNKPVLLVNNASAIKLAKNHIFHRRPKHIEVRFHFVRECYQKKLLNIKHVTSSDQMADILTKPIPQVLYERLRKLLGVLEH</sequence>
<organism evidence="2 3">
    <name type="scientific">Lasius niger</name>
    <name type="common">Black garden ant</name>
    <dbReference type="NCBI Taxonomy" id="67767"/>
    <lineage>
        <taxon>Eukaryota</taxon>
        <taxon>Metazoa</taxon>
        <taxon>Ecdysozoa</taxon>
        <taxon>Arthropoda</taxon>
        <taxon>Hexapoda</taxon>
        <taxon>Insecta</taxon>
        <taxon>Pterygota</taxon>
        <taxon>Neoptera</taxon>
        <taxon>Endopterygota</taxon>
        <taxon>Hymenoptera</taxon>
        <taxon>Apocrita</taxon>
        <taxon>Aculeata</taxon>
        <taxon>Formicoidea</taxon>
        <taxon>Formicidae</taxon>
        <taxon>Formicinae</taxon>
        <taxon>Lasius</taxon>
        <taxon>Lasius</taxon>
    </lineage>
</organism>
<dbReference type="STRING" id="67767.A0A0J7K9Z2"/>
<evidence type="ECO:0000313" key="3">
    <source>
        <dbReference type="Proteomes" id="UP000036403"/>
    </source>
</evidence>
<name>A0A0J7K9Z2_LASNI</name>
<dbReference type="OrthoDB" id="8188638at2759"/>
<proteinExistence type="predicted"/>
<dbReference type="SUPFAM" id="SSF56672">
    <property type="entry name" value="DNA/RNA polymerases"/>
    <property type="match status" value="1"/>
</dbReference>
<protein>
    <submittedName>
        <fullName evidence="2">Retrovirus-related pol polyprotein from transposon tnt 1-94</fullName>
    </submittedName>
</protein>
<dbReference type="CDD" id="cd09272">
    <property type="entry name" value="RNase_HI_RT_Ty1"/>
    <property type="match status" value="1"/>
</dbReference>
<accession>A0A0J7K9Z2</accession>
<dbReference type="AlphaFoldDB" id="A0A0J7K9Z2"/>
<dbReference type="Pfam" id="PF07727">
    <property type="entry name" value="RVT_2"/>
    <property type="match status" value="1"/>
</dbReference>
<keyword evidence="3" id="KW-1185">Reference proteome</keyword>